<dbReference type="InterPro" id="IPR050124">
    <property type="entry name" value="tRNA_CCA-adding_enzyme"/>
</dbReference>
<keyword evidence="15" id="KW-1185">Reference proteome</keyword>
<keyword evidence="8" id="KW-0547">Nucleotide-binding</keyword>
<feature type="domain" description="tRNA nucleotidyltransferase/poly(A) polymerase RNA and SrmB- binding" evidence="13">
    <location>
        <begin position="171"/>
        <end position="225"/>
    </location>
</feature>
<evidence type="ECO:0000256" key="5">
    <source>
        <dbReference type="ARBA" id="ARBA00022694"/>
    </source>
</evidence>
<evidence type="ECO:0000313" key="14">
    <source>
        <dbReference type="EMBL" id="UWZ80413.1"/>
    </source>
</evidence>
<dbReference type="PANTHER" id="PTHR47545:SF2">
    <property type="entry name" value="CC-ADDING TRNA NUCLEOTIDYLTRANSFERASE"/>
    <property type="match status" value="1"/>
</dbReference>
<dbReference type="CDD" id="cd05398">
    <property type="entry name" value="NT_ClassII-CCAase"/>
    <property type="match status" value="1"/>
</dbReference>
<evidence type="ECO:0000313" key="15">
    <source>
        <dbReference type="Proteomes" id="UP001060414"/>
    </source>
</evidence>
<dbReference type="Pfam" id="PF12627">
    <property type="entry name" value="PolyA_pol_RNAbd"/>
    <property type="match status" value="1"/>
</dbReference>
<evidence type="ECO:0000256" key="4">
    <source>
        <dbReference type="ARBA" id="ARBA00022679"/>
    </source>
</evidence>
<gene>
    <name evidence="14" type="ORF">L9S41_03165</name>
</gene>
<keyword evidence="7" id="KW-0479">Metal-binding</keyword>
<evidence type="ECO:0000256" key="2">
    <source>
        <dbReference type="ARBA" id="ARBA00007265"/>
    </source>
</evidence>
<evidence type="ECO:0000256" key="3">
    <source>
        <dbReference type="ARBA" id="ARBA00022555"/>
    </source>
</evidence>
<sequence length="430" mass="47561">MINLKRFLENNPNLKKFQGFLPEGQPCYLVGGAVRDILLEREIHDFDFALPEDPTALAQAWARHSRGHWFWLDEARRQSRVVLGRGSQEPTFDFSPFRAPDLEGDLRGRDFTLNALAIDMQRAAAPVLIDPLNGARDLAEGRLRACSPTSFRDDPLRVLRAARFAAAFHLHPDEQTLALAREAAPRLAQIAGERIKAELFALFSVDDPRVGLEVLVQSGGGENLFGPDSPASLHQTLELTSEFCRSLSTLPESRAWLAAEVEAGLNRSALLRLGVLLRSLATPVDFPQLRERLALARMTSRRLEALLAFNPETLAPPPDAPQSQRRLALWAERLGPDPADALLFLACQKGADQYPPALLFQALHAWQALNKQGRIAPLVGGDWIRRELQIADGLKIGRLLDLLAEAECQGLVDAPETAQKFLKSLAEKGD</sequence>
<comment type="similarity">
    <text evidence="2 11">Belongs to the tRNA nucleotidyltransferase/poly(A) polymerase family.</text>
</comment>
<accession>A0ABY5ZMT5</accession>
<name>A0ABY5ZMT5_9BACT</name>
<evidence type="ECO:0000256" key="11">
    <source>
        <dbReference type="RuleBase" id="RU003953"/>
    </source>
</evidence>
<proteinExistence type="inferred from homology"/>
<dbReference type="SUPFAM" id="SSF81891">
    <property type="entry name" value="Poly A polymerase C-terminal region-like"/>
    <property type="match status" value="1"/>
</dbReference>
<keyword evidence="9" id="KW-0460">Magnesium</keyword>
<dbReference type="Proteomes" id="UP001060414">
    <property type="component" value="Chromosome"/>
</dbReference>
<dbReference type="EMBL" id="CP092109">
    <property type="protein sequence ID" value="UWZ80413.1"/>
    <property type="molecule type" value="Genomic_DNA"/>
</dbReference>
<protein>
    <recommendedName>
        <fullName evidence="16">CCA tRNA nucleotidyltransferase</fullName>
    </recommendedName>
</protein>
<keyword evidence="4 11" id="KW-0808">Transferase</keyword>
<dbReference type="PANTHER" id="PTHR47545">
    <property type="entry name" value="MULTIFUNCTIONAL CCA PROTEIN"/>
    <property type="match status" value="1"/>
</dbReference>
<dbReference type="SUPFAM" id="SSF81301">
    <property type="entry name" value="Nucleotidyltransferase"/>
    <property type="match status" value="1"/>
</dbReference>
<dbReference type="Pfam" id="PF01743">
    <property type="entry name" value="PolyA_pol"/>
    <property type="match status" value="1"/>
</dbReference>
<keyword evidence="6" id="KW-0548">Nucleotidyltransferase</keyword>
<dbReference type="RefSeq" id="WP_260748769.1">
    <property type="nucleotide sequence ID" value="NZ_CP092109.1"/>
</dbReference>
<evidence type="ECO:0000256" key="8">
    <source>
        <dbReference type="ARBA" id="ARBA00022741"/>
    </source>
</evidence>
<evidence type="ECO:0000256" key="10">
    <source>
        <dbReference type="ARBA" id="ARBA00022884"/>
    </source>
</evidence>
<evidence type="ECO:0000259" key="13">
    <source>
        <dbReference type="Pfam" id="PF12627"/>
    </source>
</evidence>
<evidence type="ECO:0000256" key="7">
    <source>
        <dbReference type="ARBA" id="ARBA00022723"/>
    </source>
</evidence>
<dbReference type="InterPro" id="IPR032828">
    <property type="entry name" value="PolyA_RNA-bd"/>
</dbReference>
<dbReference type="InterPro" id="IPR043519">
    <property type="entry name" value="NT_sf"/>
</dbReference>
<feature type="domain" description="Poly A polymerase head" evidence="12">
    <location>
        <begin position="27"/>
        <end position="144"/>
    </location>
</feature>
<evidence type="ECO:0000259" key="12">
    <source>
        <dbReference type="Pfam" id="PF01743"/>
    </source>
</evidence>
<keyword evidence="5" id="KW-0819">tRNA processing</keyword>
<dbReference type="Gene3D" id="3.30.460.10">
    <property type="entry name" value="Beta Polymerase, domain 2"/>
    <property type="match status" value="1"/>
</dbReference>
<keyword evidence="10 11" id="KW-0694">RNA-binding</keyword>
<dbReference type="Gene3D" id="1.10.3090.10">
    <property type="entry name" value="cca-adding enzyme, domain 2"/>
    <property type="match status" value="1"/>
</dbReference>
<reference evidence="14" key="1">
    <citation type="journal article" date="2022" name="Environ. Microbiol.">
        <title>Geoalkalibacter halelectricus SAP #1 sp. nov. possessing extracellular electron transfer and mineral#reducing capabilities from a haloalkaline environment.</title>
        <authorList>
            <person name="Yadav S."/>
            <person name="Singh R."/>
            <person name="Sundharam S.S."/>
            <person name="Chaudhary S."/>
            <person name="Krishnamurthi S."/>
            <person name="Patil S.A."/>
        </authorList>
    </citation>
    <scope>NUCLEOTIDE SEQUENCE</scope>
    <source>
        <strain evidence="14">SAP-1</strain>
    </source>
</reference>
<evidence type="ECO:0000256" key="6">
    <source>
        <dbReference type="ARBA" id="ARBA00022695"/>
    </source>
</evidence>
<dbReference type="InterPro" id="IPR002646">
    <property type="entry name" value="PolA_pol_head_dom"/>
</dbReference>
<evidence type="ECO:0000256" key="9">
    <source>
        <dbReference type="ARBA" id="ARBA00022842"/>
    </source>
</evidence>
<comment type="cofactor">
    <cofactor evidence="1">
        <name>Mg(2+)</name>
        <dbReference type="ChEBI" id="CHEBI:18420"/>
    </cofactor>
</comment>
<evidence type="ECO:0008006" key="16">
    <source>
        <dbReference type="Google" id="ProtNLM"/>
    </source>
</evidence>
<organism evidence="14 15">
    <name type="scientific">Geoalkalibacter halelectricus</name>
    <dbReference type="NCBI Taxonomy" id="2847045"/>
    <lineage>
        <taxon>Bacteria</taxon>
        <taxon>Pseudomonadati</taxon>
        <taxon>Thermodesulfobacteriota</taxon>
        <taxon>Desulfuromonadia</taxon>
        <taxon>Desulfuromonadales</taxon>
        <taxon>Geoalkalibacteraceae</taxon>
        <taxon>Geoalkalibacter</taxon>
    </lineage>
</organism>
<keyword evidence="3" id="KW-0820">tRNA-binding</keyword>
<evidence type="ECO:0000256" key="1">
    <source>
        <dbReference type="ARBA" id="ARBA00001946"/>
    </source>
</evidence>